<keyword evidence="2" id="KW-1185">Reference proteome</keyword>
<name>A0A0P1BAW2_9BASI</name>
<evidence type="ECO:0000313" key="2">
    <source>
        <dbReference type="Proteomes" id="UP000054845"/>
    </source>
</evidence>
<reference evidence="1 2" key="1">
    <citation type="submission" date="2014-09" db="EMBL/GenBank/DDBJ databases">
        <authorList>
            <person name="Magalhaes I.L.F."/>
            <person name="Oliveira U."/>
            <person name="Santos F.R."/>
            <person name="Vidigal T.H.D.A."/>
            <person name="Brescovit A.D."/>
            <person name="Santos A.J."/>
        </authorList>
    </citation>
    <scope>NUCLEOTIDE SEQUENCE [LARGE SCALE GENOMIC DNA]</scope>
</reference>
<protein>
    <submittedName>
        <fullName evidence="1">Uncharacterized protein</fullName>
    </submittedName>
</protein>
<evidence type="ECO:0000313" key="1">
    <source>
        <dbReference type="EMBL" id="CEH12869.1"/>
    </source>
</evidence>
<dbReference type="Proteomes" id="UP000054845">
    <property type="component" value="Unassembled WGS sequence"/>
</dbReference>
<dbReference type="AlphaFoldDB" id="A0A0P1BAW2"/>
<sequence>MGSDTKLIALSASIVPARTRKADCARCGRARGGLQSKVAKTAIRAPNHTGSRYGTSDRHDVMECNQETLNQAASALPR</sequence>
<dbReference type="EMBL" id="CCYA01000192">
    <property type="protein sequence ID" value="CEH12869.1"/>
    <property type="molecule type" value="Genomic_DNA"/>
</dbReference>
<organism evidence="1 2">
    <name type="scientific">Ceraceosorus bombacis</name>
    <dbReference type="NCBI Taxonomy" id="401625"/>
    <lineage>
        <taxon>Eukaryota</taxon>
        <taxon>Fungi</taxon>
        <taxon>Dikarya</taxon>
        <taxon>Basidiomycota</taxon>
        <taxon>Ustilaginomycotina</taxon>
        <taxon>Exobasidiomycetes</taxon>
        <taxon>Ceraceosorales</taxon>
        <taxon>Ceraceosoraceae</taxon>
        <taxon>Ceraceosorus</taxon>
    </lineage>
</organism>
<accession>A0A0P1BAW2</accession>
<proteinExistence type="predicted"/>